<dbReference type="AlphaFoldDB" id="A0A1W9NZF0"/>
<dbReference type="Proteomes" id="UP000192520">
    <property type="component" value="Unassembled WGS sequence"/>
</dbReference>
<evidence type="ECO:0000256" key="2">
    <source>
        <dbReference type="ARBA" id="ARBA00022679"/>
    </source>
</evidence>
<dbReference type="SUPFAM" id="SSF53335">
    <property type="entry name" value="S-adenosyl-L-methionine-dependent methyltransferases"/>
    <property type="match status" value="1"/>
</dbReference>
<evidence type="ECO:0000313" key="3">
    <source>
        <dbReference type="EMBL" id="OQX51526.1"/>
    </source>
</evidence>
<keyword evidence="2" id="KW-0808">Transferase</keyword>
<protein>
    <recommendedName>
        <fullName evidence="5">Methyltransferase</fullName>
    </recommendedName>
</protein>
<organism evidence="3 4">
    <name type="scientific">candidate division CPR3 bacterium 4484_211</name>
    <dbReference type="NCBI Taxonomy" id="1968527"/>
    <lineage>
        <taxon>Bacteria</taxon>
        <taxon>Bacteria division CPR3</taxon>
    </lineage>
</organism>
<name>A0A1W9NZF0_UNCC3</name>
<dbReference type="PANTHER" id="PTHR40048:SF1">
    <property type="entry name" value="RHAMNOSYL O-METHYLTRANSFERASE"/>
    <property type="match status" value="1"/>
</dbReference>
<gene>
    <name evidence="3" type="ORF">B5M47_00240</name>
</gene>
<dbReference type="PANTHER" id="PTHR40048">
    <property type="entry name" value="RHAMNOSYL O-METHYLTRANSFERASE"/>
    <property type="match status" value="1"/>
</dbReference>
<dbReference type="GO" id="GO:0005886">
    <property type="term" value="C:plasma membrane"/>
    <property type="evidence" value="ECO:0007669"/>
    <property type="project" value="TreeGrafter"/>
</dbReference>
<dbReference type="InterPro" id="IPR029063">
    <property type="entry name" value="SAM-dependent_MTases_sf"/>
</dbReference>
<evidence type="ECO:0000256" key="1">
    <source>
        <dbReference type="ARBA" id="ARBA00022603"/>
    </source>
</evidence>
<dbReference type="STRING" id="1968527.B5M47_00240"/>
<proteinExistence type="predicted"/>
<dbReference type="Pfam" id="PF13578">
    <property type="entry name" value="Methyltransf_24"/>
    <property type="match status" value="1"/>
</dbReference>
<dbReference type="GO" id="GO:0008168">
    <property type="term" value="F:methyltransferase activity"/>
    <property type="evidence" value="ECO:0007669"/>
    <property type="project" value="UniProtKB-KW"/>
</dbReference>
<evidence type="ECO:0008006" key="5">
    <source>
        <dbReference type="Google" id="ProtNLM"/>
    </source>
</evidence>
<dbReference type="GO" id="GO:0032259">
    <property type="term" value="P:methylation"/>
    <property type="evidence" value="ECO:0007669"/>
    <property type="project" value="UniProtKB-KW"/>
</dbReference>
<reference evidence="4" key="1">
    <citation type="submission" date="2017-03" db="EMBL/GenBank/DDBJ databases">
        <title>Novel pathways for hydrocarbon cycling and metabolic interdependencies in hydrothermal sediment communities.</title>
        <authorList>
            <person name="Dombrowski N."/>
            <person name="Seitz K."/>
            <person name="Teske A."/>
            <person name="Baker B."/>
        </authorList>
    </citation>
    <scope>NUCLEOTIDE SEQUENCE [LARGE SCALE GENOMIC DNA]</scope>
</reference>
<dbReference type="EMBL" id="MZGJ01000002">
    <property type="protein sequence ID" value="OQX51526.1"/>
    <property type="molecule type" value="Genomic_DNA"/>
</dbReference>
<sequence length="273" mass="30783">MPTLDPRLKKSIEIISQKDFKTLARHLRALAGYVVGGLHLPYCYFKAKKLAQCSNLDKLINFTFQDCGRLLKPLQIPAEMRALLGILNNMKPKFILEIGTAGGGCLFLFSRVASQEATLISIDLPGGGFGDGSYPRWKIPLYKSFASANQQLYLIKSNSHHYTTLEKVKSILKSNKVDFLFIDGDHSYQGVKQDYEMYSPLVKKGGLIAFHDIKIHLPQTRCRVSNFWHEIKAGLPQPKINDFASAKQEEIPKFQEIIEDPSQNWGGIGILRK</sequence>
<dbReference type="Gene3D" id="3.40.50.150">
    <property type="entry name" value="Vaccinia Virus protein VP39"/>
    <property type="match status" value="1"/>
</dbReference>
<keyword evidence="1" id="KW-0489">Methyltransferase</keyword>
<accession>A0A1W9NZF0</accession>
<evidence type="ECO:0000313" key="4">
    <source>
        <dbReference type="Proteomes" id="UP000192520"/>
    </source>
</evidence>
<comment type="caution">
    <text evidence="3">The sequence shown here is derived from an EMBL/GenBank/DDBJ whole genome shotgun (WGS) entry which is preliminary data.</text>
</comment>